<dbReference type="EMBL" id="JACHJT010000001">
    <property type="protein sequence ID" value="MBB4932914.1"/>
    <property type="molecule type" value="Genomic_DNA"/>
</dbReference>
<feature type="transmembrane region" description="Helical" evidence="1">
    <location>
        <begin position="12"/>
        <end position="31"/>
    </location>
</feature>
<keyword evidence="1" id="KW-0472">Membrane</keyword>
<protein>
    <submittedName>
        <fullName evidence="2">NAD(P)-dependent dehydrogenase (Short-subunit alcohol dehydrogenase family)</fullName>
    </submittedName>
</protein>
<keyword evidence="1" id="KW-0812">Transmembrane</keyword>
<keyword evidence="1" id="KW-1133">Transmembrane helix</keyword>
<dbReference type="Pfam" id="PF13561">
    <property type="entry name" value="adh_short_C2"/>
    <property type="match status" value="1"/>
</dbReference>
<proteinExistence type="predicted"/>
<dbReference type="InterPro" id="IPR036291">
    <property type="entry name" value="NAD(P)-bd_dom_sf"/>
</dbReference>
<dbReference type="InterPro" id="IPR002347">
    <property type="entry name" value="SDR_fam"/>
</dbReference>
<accession>A0A7W7RJ24</accession>
<comment type="caution">
    <text evidence="2">The sequence shown here is derived from an EMBL/GenBank/DDBJ whole genome shotgun (WGS) entry which is preliminary data.</text>
</comment>
<dbReference type="SUPFAM" id="SSF51735">
    <property type="entry name" value="NAD(P)-binding Rossmann-fold domains"/>
    <property type="match status" value="1"/>
</dbReference>
<reference evidence="2 3" key="1">
    <citation type="submission" date="2020-08" db="EMBL/GenBank/DDBJ databases">
        <title>Sequencing the genomes of 1000 actinobacteria strains.</title>
        <authorList>
            <person name="Klenk H.-P."/>
        </authorList>
    </citation>
    <scope>NUCLEOTIDE SEQUENCE [LARGE SCALE GENOMIC DNA]</scope>
    <source>
        <strain evidence="2 3">DSM 102030</strain>
    </source>
</reference>
<dbReference type="Proteomes" id="UP000523007">
    <property type="component" value="Unassembled WGS sequence"/>
</dbReference>
<evidence type="ECO:0000256" key="1">
    <source>
        <dbReference type="SAM" id="Phobius"/>
    </source>
</evidence>
<gene>
    <name evidence="2" type="ORF">F4561_003734</name>
</gene>
<evidence type="ECO:0000313" key="3">
    <source>
        <dbReference type="Proteomes" id="UP000523007"/>
    </source>
</evidence>
<evidence type="ECO:0000313" key="2">
    <source>
        <dbReference type="EMBL" id="MBB4932914.1"/>
    </source>
</evidence>
<keyword evidence="3" id="KW-1185">Reference proteome</keyword>
<dbReference type="RefSeq" id="WP_221445535.1">
    <property type="nucleotide sequence ID" value="NZ_JACHJT010000001.1"/>
</dbReference>
<sequence length="39" mass="3832">MPTGRPREASGAVAFLGVDLASFVTGTALLVDGGTTAKP</sequence>
<name>A0A7W7RJ24_9ACTN</name>
<dbReference type="AlphaFoldDB" id="A0A7W7RJ24"/>
<organism evidence="2 3">
    <name type="scientific">Lipingzhangella halophila</name>
    <dbReference type="NCBI Taxonomy" id="1783352"/>
    <lineage>
        <taxon>Bacteria</taxon>
        <taxon>Bacillati</taxon>
        <taxon>Actinomycetota</taxon>
        <taxon>Actinomycetes</taxon>
        <taxon>Streptosporangiales</taxon>
        <taxon>Nocardiopsidaceae</taxon>
        <taxon>Lipingzhangella</taxon>
    </lineage>
</organism>
<dbReference type="Gene3D" id="3.40.50.720">
    <property type="entry name" value="NAD(P)-binding Rossmann-like Domain"/>
    <property type="match status" value="1"/>
</dbReference>